<dbReference type="PRINTS" id="PR00109">
    <property type="entry name" value="TYRKINASE"/>
</dbReference>
<feature type="binding site" evidence="9">
    <location>
        <position position="54"/>
    </location>
    <ligand>
        <name>ATP</name>
        <dbReference type="ChEBI" id="CHEBI:30616"/>
    </ligand>
</feature>
<dbReference type="GO" id="GO:0004674">
    <property type="term" value="F:protein serine/threonine kinase activity"/>
    <property type="evidence" value="ECO:0007669"/>
    <property type="project" value="UniProtKB-KW"/>
</dbReference>
<dbReference type="InterPro" id="IPR000719">
    <property type="entry name" value="Prot_kinase_dom"/>
</dbReference>
<comment type="caution">
    <text evidence="12">The sequence shown here is derived from an EMBL/GenBank/DDBJ whole genome shotgun (WGS) entry which is preliminary data.</text>
</comment>
<keyword evidence="6 9" id="KW-0067">ATP-binding</keyword>
<dbReference type="Pfam" id="PF00069">
    <property type="entry name" value="Pkinase"/>
    <property type="match status" value="1"/>
</dbReference>
<organism evidence="12 13">
    <name type="scientific">Chrysochromulina tobinii</name>
    <dbReference type="NCBI Taxonomy" id="1460289"/>
    <lineage>
        <taxon>Eukaryota</taxon>
        <taxon>Haptista</taxon>
        <taxon>Haptophyta</taxon>
        <taxon>Prymnesiophyceae</taxon>
        <taxon>Prymnesiales</taxon>
        <taxon>Chrysochromulinaceae</taxon>
        <taxon>Chrysochromulina</taxon>
    </lineage>
</organism>
<sequence length="295" mass="32894">MTANAPTEDFGAEESGPSLVELYHTDAGELLGRGKFSVVHRTRRRSDDLPVALKTIQIFEMGTKERHECMNEIRLLQQMQHPHIISYLDCKVERNELTVVMELAEAGDLARYIAAAAEAGRRLGDKRAISHFVQIADALAYMHERRVMHRDIKPANVFISSSGGGEEGDEPVMKLGDLGLGRYFSSKTNVVNSFVGTPYYMSPECIQGGGYDFKSDIWSLGCLLYELATLRSPFYSADLNFYVLGKRIMARKFEPMGDIADSLVALVDTMLQVSATDRPTAAEVLERSRDAKEML</sequence>
<evidence type="ECO:0000313" key="13">
    <source>
        <dbReference type="Proteomes" id="UP000037460"/>
    </source>
</evidence>
<dbReference type="PANTHER" id="PTHR44899:SF3">
    <property type="entry name" value="SERINE_THREONINE-PROTEIN KINASE NEK1"/>
    <property type="match status" value="1"/>
</dbReference>
<dbReference type="InterPro" id="IPR008271">
    <property type="entry name" value="Ser/Thr_kinase_AS"/>
</dbReference>
<protein>
    <recommendedName>
        <fullName evidence="1">non-specific serine/threonine protein kinase</fullName>
        <ecNumber evidence="1">2.7.11.1</ecNumber>
    </recommendedName>
</protein>
<comment type="catalytic activity">
    <reaction evidence="8">
        <text>L-seryl-[protein] + ATP = O-phospho-L-seryl-[protein] + ADP + H(+)</text>
        <dbReference type="Rhea" id="RHEA:17989"/>
        <dbReference type="Rhea" id="RHEA-COMP:9863"/>
        <dbReference type="Rhea" id="RHEA-COMP:11604"/>
        <dbReference type="ChEBI" id="CHEBI:15378"/>
        <dbReference type="ChEBI" id="CHEBI:29999"/>
        <dbReference type="ChEBI" id="CHEBI:30616"/>
        <dbReference type="ChEBI" id="CHEBI:83421"/>
        <dbReference type="ChEBI" id="CHEBI:456216"/>
        <dbReference type="EC" id="2.7.11.1"/>
    </reaction>
</comment>
<gene>
    <name evidence="12" type="ORF">Ctob_008920</name>
</gene>
<dbReference type="PROSITE" id="PS00107">
    <property type="entry name" value="PROTEIN_KINASE_ATP"/>
    <property type="match status" value="1"/>
</dbReference>
<evidence type="ECO:0000256" key="10">
    <source>
        <dbReference type="RuleBase" id="RU000304"/>
    </source>
</evidence>
<feature type="domain" description="Protein kinase" evidence="11">
    <location>
        <begin position="25"/>
        <end position="295"/>
    </location>
</feature>
<dbReference type="Gene3D" id="1.10.510.10">
    <property type="entry name" value="Transferase(Phosphotransferase) domain 1"/>
    <property type="match status" value="1"/>
</dbReference>
<evidence type="ECO:0000313" key="12">
    <source>
        <dbReference type="EMBL" id="KOO33233.1"/>
    </source>
</evidence>
<dbReference type="InterPro" id="IPR011009">
    <property type="entry name" value="Kinase-like_dom_sf"/>
</dbReference>
<evidence type="ECO:0000256" key="1">
    <source>
        <dbReference type="ARBA" id="ARBA00012513"/>
    </source>
</evidence>
<dbReference type="PROSITE" id="PS50011">
    <property type="entry name" value="PROTEIN_KINASE_DOM"/>
    <property type="match status" value="1"/>
</dbReference>
<evidence type="ECO:0000256" key="9">
    <source>
        <dbReference type="PROSITE-ProRule" id="PRU10141"/>
    </source>
</evidence>
<dbReference type="InterPro" id="IPR017441">
    <property type="entry name" value="Protein_kinase_ATP_BS"/>
</dbReference>
<reference evidence="13" key="1">
    <citation type="journal article" date="2015" name="PLoS Genet.">
        <title>Genome Sequence and Transcriptome Analyses of Chrysochromulina tobin: Metabolic Tools for Enhanced Algal Fitness in the Prominent Order Prymnesiales (Haptophyceae).</title>
        <authorList>
            <person name="Hovde B.T."/>
            <person name="Deodato C.R."/>
            <person name="Hunsperger H.M."/>
            <person name="Ryken S.A."/>
            <person name="Yost W."/>
            <person name="Jha R.K."/>
            <person name="Patterson J."/>
            <person name="Monnat R.J. Jr."/>
            <person name="Barlow S.B."/>
            <person name="Starkenburg S.R."/>
            <person name="Cattolico R.A."/>
        </authorList>
    </citation>
    <scope>NUCLEOTIDE SEQUENCE</scope>
    <source>
        <strain evidence="13">CCMP291</strain>
    </source>
</reference>
<dbReference type="PIRSF" id="PIRSF000654">
    <property type="entry name" value="Integrin-linked_kinase"/>
    <property type="match status" value="1"/>
</dbReference>
<evidence type="ECO:0000256" key="2">
    <source>
        <dbReference type="ARBA" id="ARBA00022527"/>
    </source>
</evidence>
<comment type="similarity">
    <text evidence="10">Belongs to the protein kinase superfamily.</text>
</comment>
<proteinExistence type="inferred from homology"/>
<keyword evidence="13" id="KW-1185">Reference proteome</keyword>
<keyword evidence="2 10" id="KW-0723">Serine/threonine-protein kinase</keyword>
<evidence type="ECO:0000256" key="6">
    <source>
        <dbReference type="ARBA" id="ARBA00022840"/>
    </source>
</evidence>
<evidence type="ECO:0000256" key="5">
    <source>
        <dbReference type="ARBA" id="ARBA00022777"/>
    </source>
</evidence>
<dbReference type="PANTHER" id="PTHR44899">
    <property type="entry name" value="CAMK FAMILY PROTEIN KINASE"/>
    <property type="match status" value="1"/>
</dbReference>
<keyword evidence="5 12" id="KW-0418">Kinase</keyword>
<dbReference type="SUPFAM" id="SSF56112">
    <property type="entry name" value="Protein kinase-like (PK-like)"/>
    <property type="match status" value="1"/>
</dbReference>
<dbReference type="PROSITE" id="PS00108">
    <property type="entry name" value="PROTEIN_KINASE_ST"/>
    <property type="match status" value="1"/>
</dbReference>
<evidence type="ECO:0000259" key="11">
    <source>
        <dbReference type="PROSITE" id="PS50011"/>
    </source>
</evidence>
<dbReference type="EMBL" id="JWZX01001570">
    <property type="protein sequence ID" value="KOO33233.1"/>
    <property type="molecule type" value="Genomic_DNA"/>
</dbReference>
<dbReference type="EC" id="2.7.11.1" evidence="1"/>
<evidence type="ECO:0000256" key="7">
    <source>
        <dbReference type="ARBA" id="ARBA00047899"/>
    </source>
</evidence>
<dbReference type="Proteomes" id="UP000037460">
    <property type="component" value="Unassembled WGS sequence"/>
</dbReference>
<dbReference type="OrthoDB" id="248923at2759"/>
<keyword evidence="3" id="KW-0808">Transferase</keyword>
<keyword evidence="4 9" id="KW-0547">Nucleotide-binding</keyword>
<name>A0A0M0K4C8_9EUKA</name>
<evidence type="ECO:0000256" key="8">
    <source>
        <dbReference type="ARBA" id="ARBA00048679"/>
    </source>
</evidence>
<comment type="catalytic activity">
    <reaction evidence="7">
        <text>L-threonyl-[protein] + ATP = O-phospho-L-threonyl-[protein] + ADP + H(+)</text>
        <dbReference type="Rhea" id="RHEA:46608"/>
        <dbReference type="Rhea" id="RHEA-COMP:11060"/>
        <dbReference type="Rhea" id="RHEA-COMP:11605"/>
        <dbReference type="ChEBI" id="CHEBI:15378"/>
        <dbReference type="ChEBI" id="CHEBI:30013"/>
        <dbReference type="ChEBI" id="CHEBI:30616"/>
        <dbReference type="ChEBI" id="CHEBI:61977"/>
        <dbReference type="ChEBI" id="CHEBI:456216"/>
        <dbReference type="EC" id="2.7.11.1"/>
    </reaction>
</comment>
<dbReference type="GO" id="GO:0005524">
    <property type="term" value="F:ATP binding"/>
    <property type="evidence" value="ECO:0007669"/>
    <property type="project" value="UniProtKB-UniRule"/>
</dbReference>
<dbReference type="SMART" id="SM00220">
    <property type="entry name" value="S_TKc"/>
    <property type="match status" value="1"/>
</dbReference>
<evidence type="ECO:0000256" key="3">
    <source>
        <dbReference type="ARBA" id="ARBA00022679"/>
    </source>
</evidence>
<dbReference type="InterPro" id="IPR001245">
    <property type="entry name" value="Ser-Thr/Tyr_kinase_cat_dom"/>
</dbReference>
<accession>A0A0M0K4C8</accession>
<dbReference type="InterPro" id="IPR051131">
    <property type="entry name" value="NEK_Ser/Thr_kinase_NIMA"/>
</dbReference>
<dbReference type="AlphaFoldDB" id="A0A0M0K4C8"/>
<evidence type="ECO:0000256" key="4">
    <source>
        <dbReference type="ARBA" id="ARBA00022741"/>
    </source>
</evidence>